<dbReference type="PROSITE" id="PS50011">
    <property type="entry name" value="PROTEIN_KINASE_DOM"/>
    <property type="match status" value="1"/>
</dbReference>
<dbReference type="EMBL" id="JAUKUD010000004">
    <property type="protein sequence ID" value="KAK0745743.1"/>
    <property type="molecule type" value="Genomic_DNA"/>
</dbReference>
<evidence type="ECO:0000256" key="6">
    <source>
        <dbReference type="ARBA" id="ARBA00022840"/>
    </source>
</evidence>
<dbReference type="GO" id="GO:0000245">
    <property type="term" value="P:spliceosomal complex assembly"/>
    <property type="evidence" value="ECO:0007669"/>
    <property type="project" value="TreeGrafter"/>
</dbReference>
<evidence type="ECO:0000256" key="2">
    <source>
        <dbReference type="ARBA" id="ARBA00022527"/>
    </source>
</evidence>
<evidence type="ECO:0000256" key="4">
    <source>
        <dbReference type="ARBA" id="ARBA00022741"/>
    </source>
</evidence>
<dbReference type="Proteomes" id="UP001172155">
    <property type="component" value="Unassembled WGS sequence"/>
</dbReference>
<keyword evidence="6" id="KW-0067">ATP-binding</keyword>
<proteinExistence type="predicted"/>
<keyword evidence="2" id="KW-0723">Serine/threonine-protein kinase</keyword>
<dbReference type="PANTHER" id="PTHR47634">
    <property type="entry name" value="PROTEIN KINASE DOMAIN-CONTAINING PROTEIN-RELATED"/>
    <property type="match status" value="1"/>
</dbReference>
<protein>
    <recommendedName>
        <fullName evidence="1">non-specific serine/threonine protein kinase</fullName>
        <ecNumber evidence="1">2.7.11.1</ecNumber>
    </recommendedName>
</protein>
<evidence type="ECO:0000313" key="11">
    <source>
        <dbReference type="Proteomes" id="UP001172155"/>
    </source>
</evidence>
<dbReference type="GO" id="GO:0004674">
    <property type="term" value="F:protein serine/threonine kinase activity"/>
    <property type="evidence" value="ECO:0007669"/>
    <property type="project" value="UniProtKB-KW"/>
</dbReference>
<dbReference type="Gene3D" id="3.30.200.20">
    <property type="entry name" value="Phosphorylase Kinase, domain 1"/>
    <property type="match status" value="1"/>
</dbReference>
<comment type="catalytic activity">
    <reaction evidence="8">
        <text>L-seryl-[protein] + ATP = O-phospho-L-seryl-[protein] + ADP + H(+)</text>
        <dbReference type="Rhea" id="RHEA:17989"/>
        <dbReference type="Rhea" id="RHEA-COMP:9863"/>
        <dbReference type="Rhea" id="RHEA-COMP:11604"/>
        <dbReference type="ChEBI" id="CHEBI:15378"/>
        <dbReference type="ChEBI" id="CHEBI:29999"/>
        <dbReference type="ChEBI" id="CHEBI:30616"/>
        <dbReference type="ChEBI" id="CHEBI:83421"/>
        <dbReference type="ChEBI" id="CHEBI:456216"/>
        <dbReference type="EC" id="2.7.11.1"/>
    </reaction>
</comment>
<evidence type="ECO:0000256" key="5">
    <source>
        <dbReference type="ARBA" id="ARBA00022777"/>
    </source>
</evidence>
<organism evidence="10 11">
    <name type="scientific">Schizothecium vesticola</name>
    <dbReference type="NCBI Taxonomy" id="314040"/>
    <lineage>
        <taxon>Eukaryota</taxon>
        <taxon>Fungi</taxon>
        <taxon>Dikarya</taxon>
        <taxon>Ascomycota</taxon>
        <taxon>Pezizomycotina</taxon>
        <taxon>Sordariomycetes</taxon>
        <taxon>Sordariomycetidae</taxon>
        <taxon>Sordariales</taxon>
        <taxon>Schizotheciaceae</taxon>
        <taxon>Schizothecium</taxon>
    </lineage>
</organism>
<dbReference type="EC" id="2.7.11.1" evidence="1"/>
<keyword evidence="4" id="KW-0547">Nucleotide-binding</keyword>
<reference evidence="10" key="1">
    <citation type="submission" date="2023-06" db="EMBL/GenBank/DDBJ databases">
        <title>Genome-scale phylogeny and comparative genomics of the fungal order Sordariales.</title>
        <authorList>
            <consortium name="Lawrence Berkeley National Laboratory"/>
            <person name="Hensen N."/>
            <person name="Bonometti L."/>
            <person name="Westerberg I."/>
            <person name="Brannstrom I.O."/>
            <person name="Guillou S."/>
            <person name="Cros-Aarteil S."/>
            <person name="Calhoun S."/>
            <person name="Haridas S."/>
            <person name="Kuo A."/>
            <person name="Mondo S."/>
            <person name="Pangilinan J."/>
            <person name="Riley R."/>
            <person name="LaButti K."/>
            <person name="Andreopoulos B."/>
            <person name="Lipzen A."/>
            <person name="Chen C."/>
            <person name="Yanf M."/>
            <person name="Daum C."/>
            <person name="Ng V."/>
            <person name="Clum A."/>
            <person name="Steindorff A."/>
            <person name="Ohm R."/>
            <person name="Martin F."/>
            <person name="Silar P."/>
            <person name="Natvig D."/>
            <person name="Lalanne C."/>
            <person name="Gautier V."/>
            <person name="Ament-velasquez S.L."/>
            <person name="Kruys A."/>
            <person name="Hutchinson M.I."/>
            <person name="Powell A.J."/>
            <person name="Barry K."/>
            <person name="Miller A.N."/>
            <person name="Grigoriev I.V."/>
            <person name="Debuchy R."/>
            <person name="Gladieux P."/>
            <person name="Thoren M.H."/>
            <person name="Johannesson H."/>
        </authorList>
    </citation>
    <scope>NUCLEOTIDE SEQUENCE</scope>
    <source>
        <strain evidence="10">SMH3187-1</strain>
    </source>
</reference>
<dbReference type="InterPro" id="IPR011009">
    <property type="entry name" value="Kinase-like_dom_sf"/>
</dbReference>
<accession>A0AA40EUD1</accession>
<evidence type="ECO:0000256" key="3">
    <source>
        <dbReference type="ARBA" id="ARBA00022679"/>
    </source>
</evidence>
<gene>
    <name evidence="10" type="ORF">B0T18DRAFT_324727</name>
</gene>
<dbReference type="AlphaFoldDB" id="A0AA40EUD1"/>
<evidence type="ECO:0000256" key="8">
    <source>
        <dbReference type="ARBA" id="ARBA00048679"/>
    </source>
</evidence>
<feature type="domain" description="Protein kinase" evidence="9">
    <location>
        <begin position="100"/>
        <end position="467"/>
    </location>
</feature>
<comment type="catalytic activity">
    <reaction evidence="7">
        <text>L-threonyl-[protein] + ATP = O-phospho-L-threonyl-[protein] + ADP + H(+)</text>
        <dbReference type="Rhea" id="RHEA:46608"/>
        <dbReference type="Rhea" id="RHEA-COMP:11060"/>
        <dbReference type="Rhea" id="RHEA-COMP:11605"/>
        <dbReference type="ChEBI" id="CHEBI:15378"/>
        <dbReference type="ChEBI" id="CHEBI:30013"/>
        <dbReference type="ChEBI" id="CHEBI:30616"/>
        <dbReference type="ChEBI" id="CHEBI:61977"/>
        <dbReference type="ChEBI" id="CHEBI:456216"/>
        <dbReference type="EC" id="2.7.11.1"/>
    </reaction>
</comment>
<keyword evidence="5 10" id="KW-0418">Kinase</keyword>
<evidence type="ECO:0000259" key="9">
    <source>
        <dbReference type="PROSITE" id="PS50011"/>
    </source>
</evidence>
<dbReference type="PANTHER" id="PTHR47634:SF9">
    <property type="entry name" value="PROTEIN KINASE DOMAIN-CONTAINING PROTEIN-RELATED"/>
    <property type="match status" value="1"/>
</dbReference>
<dbReference type="Gene3D" id="1.10.510.10">
    <property type="entry name" value="Transferase(Phosphotransferase) domain 1"/>
    <property type="match status" value="1"/>
</dbReference>
<sequence length="506" mass="57397">MRILWRQQRIKTGFVPRIRLQSSSRQFNRCKICPPNILLRPRFTAVFRPPLGAFSKSSHASPPLHEDVYIPEVDLENFEDYAVGGFHPTVIGDTFHNGRYEVAHKLGFGGFSTVWLARDNHLERYVSLKIMVAHESSKSTEGSILQLLSTRDGPAHQGQQFIPRLLDQFSFDGPNGRHTCLVQEPAGCSIAASKDDSINFLFPVETARSIAAQLIMGVAYLHSRGVCHGDLQTRNFLLSGPNLDSLSPDEIHKRYRLDKAPITRFDGAAVEPRAPPYAVYSMHIKMAAEQLIDPIVRISDYGTSFVLAAEPSPQLHTPALYLPPEGFFNEPITLAADIWTLGVSLYEVLGERALFETFAWDPDDILADMISTLGRPPARWWEKWENRKEFFTPSGSWLSNIKRVYTPVSRPLSQRMWDMGRGETPETCQWDVERCETRVLEELLRGMLKFEPAERWSVEQVLASEYMVDWAMPAWERQRQRQMGSKLGTMTVSAEFSKLVGLGLES</sequence>
<keyword evidence="11" id="KW-1185">Reference proteome</keyword>
<dbReference type="GO" id="GO:0005524">
    <property type="term" value="F:ATP binding"/>
    <property type="evidence" value="ECO:0007669"/>
    <property type="project" value="UniProtKB-KW"/>
</dbReference>
<dbReference type="SMART" id="SM00220">
    <property type="entry name" value="S_TKc"/>
    <property type="match status" value="1"/>
</dbReference>
<keyword evidence="3" id="KW-0808">Transferase</keyword>
<comment type="caution">
    <text evidence="10">The sequence shown here is derived from an EMBL/GenBank/DDBJ whole genome shotgun (WGS) entry which is preliminary data.</text>
</comment>
<dbReference type="Pfam" id="PF00069">
    <property type="entry name" value="Pkinase"/>
    <property type="match status" value="2"/>
</dbReference>
<evidence type="ECO:0000256" key="7">
    <source>
        <dbReference type="ARBA" id="ARBA00047899"/>
    </source>
</evidence>
<dbReference type="InterPro" id="IPR051334">
    <property type="entry name" value="SRPK"/>
</dbReference>
<dbReference type="SUPFAM" id="SSF56112">
    <property type="entry name" value="Protein kinase-like (PK-like)"/>
    <property type="match status" value="1"/>
</dbReference>
<dbReference type="GO" id="GO:0050684">
    <property type="term" value="P:regulation of mRNA processing"/>
    <property type="evidence" value="ECO:0007669"/>
    <property type="project" value="TreeGrafter"/>
</dbReference>
<dbReference type="InterPro" id="IPR000719">
    <property type="entry name" value="Prot_kinase_dom"/>
</dbReference>
<evidence type="ECO:0000313" key="10">
    <source>
        <dbReference type="EMBL" id="KAK0745743.1"/>
    </source>
</evidence>
<evidence type="ECO:0000256" key="1">
    <source>
        <dbReference type="ARBA" id="ARBA00012513"/>
    </source>
</evidence>
<name>A0AA40EUD1_9PEZI</name>